<dbReference type="AlphaFoldDB" id="A0A1C0AAA2"/>
<gene>
    <name evidence="9" type="ORF">U472_07025</name>
</gene>
<keyword evidence="10" id="KW-1185">Reference proteome</keyword>
<proteinExistence type="inferred from homology"/>
<reference evidence="10" key="1">
    <citation type="submission" date="2016-07" db="EMBL/GenBank/DDBJ databases">
        <authorList>
            <person name="Florea S."/>
            <person name="Webb J.S."/>
            <person name="Jaromczyk J."/>
            <person name="Schardl C.L."/>
        </authorList>
    </citation>
    <scope>NUCLEOTIDE SEQUENCE [LARGE SCALE GENOMIC DNA]</scope>
    <source>
        <strain evidence="10">Z6</strain>
    </source>
</reference>
<evidence type="ECO:0000256" key="2">
    <source>
        <dbReference type="ARBA" id="ARBA00006448"/>
    </source>
</evidence>
<feature type="transmembrane region" description="Helical" evidence="7">
    <location>
        <begin position="59"/>
        <end position="80"/>
    </location>
</feature>
<keyword evidence="4 7" id="KW-0812">Transmembrane</keyword>
<comment type="caution">
    <text evidence="9">The sequence shown here is derived from an EMBL/GenBank/DDBJ whole genome shotgun (WGS) entry which is preliminary data.</text>
</comment>
<evidence type="ECO:0000256" key="3">
    <source>
        <dbReference type="ARBA" id="ARBA00022475"/>
    </source>
</evidence>
<sequence length="236" mass="26705">MNPYIEIFIRTLVVFVLLVTLARIIGRKLLAQLSVFEFVTTITIGSATGTYVVEKSKGNVMLLSPIILTTCAVFLGYMTVKSLRFRKLIVGEPVVIIQNGEILEKNMLKARYSLDDLERHLRGKGAFKLNEVEFAVLESDGTLSVQRKSIYDPVTPNDLNLDTPYKGLATEIIKDGEVLEQNLRQNNLDFNWLYNQLRENSVSSVSDVMLAHLNTDGTLYLDLKKQKPDYTQQVED</sequence>
<evidence type="ECO:0000259" key="8">
    <source>
        <dbReference type="Pfam" id="PF04239"/>
    </source>
</evidence>
<dbReference type="InterPro" id="IPR023090">
    <property type="entry name" value="UPF0702_alpha/beta_dom_sf"/>
</dbReference>
<feature type="domain" description="YetF C-terminal" evidence="8">
    <location>
        <begin position="166"/>
        <end position="227"/>
    </location>
</feature>
<accession>A0A1C0AAA2</accession>
<dbReference type="Gene3D" id="3.30.240.20">
    <property type="entry name" value="bsu07140 like domains"/>
    <property type="match status" value="2"/>
</dbReference>
<dbReference type="OrthoDB" id="9778331at2"/>
<dbReference type="RefSeq" id="WP_068716869.1">
    <property type="nucleotide sequence ID" value="NZ_LWDV01000008.1"/>
</dbReference>
<dbReference type="PANTHER" id="PTHR34582:SF6">
    <property type="entry name" value="UPF0702 TRANSMEMBRANE PROTEIN YCAP"/>
    <property type="match status" value="1"/>
</dbReference>
<evidence type="ECO:0000256" key="4">
    <source>
        <dbReference type="ARBA" id="ARBA00022692"/>
    </source>
</evidence>
<dbReference type="InterPro" id="IPR007353">
    <property type="entry name" value="DUF421"/>
</dbReference>
<evidence type="ECO:0000313" key="9">
    <source>
        <dbReference type="EMBL" id="OCL27215.1"/>
    </source>
</evidence>
<comment type="similarity">
    <text evidence="2">Belongs to the UPF0702 family.</text>
</comment>
<dbReference type="PANTHER" id="PTHR34582">
    <property type="entry name" value="UPF0702 TRANSMEMBRANE PROTEIN YCAP"/>
    <property type="match status" value="1"/>
</dbReference>
<dbReference type="Proteomes" id="UP000093514">
    <property type="component" value="Unassembled WGS sequence"/>
</dbReference>
<evidence type="ECO:0000256" key="6">
    <source>
        <dbReference type="ARBA" id="ARBA00023136"/>
    </source>
</evidence>
<name>A0A1C0AAA2_9FIRM</name>
<evidence type="ECO:0000256" key="1">
    <source>
        <dbReference type="ARBA" id="ARBA00004651"/>
    </source>
</evidence>
<dbReference type="Pfam" id="PF04239">
    <property type="entry name" value="DUF421"/>
    <property type="match status" value="2"/>
</dbReference>
<comment type="subcellular location">
    <subcellularLocation>
        <location evidence="1">Cell membrane</location>
        <topology evidence="1">Multi-pass membrane protein</topology>
    </subcellularLocation>
</comment>
<dbReference type="GO" id="GO:0005886">
    <property type="term" value="C:plasma membrane"/>
    <property type="evidence" value="ECO:0007669"/>
    <property type="project" value="UniProtKB-SubCell"/>
</dbReference>
<evidence type="ECO:0000313" key="10">
    <source>
        <dbReference type="Proteomes" id="UP000093514"/>
    </source>
</evidence>
<keyword evidence="5 7" id="KW-1133">Transmembrane helix</keyword>
<feature type="transmembrane region" description="Helical" evidence="7">
    <location>
        <begin position="33"/>
        <end position="53"/>
    </location>
</feature>
<keyword evidence="6 7" id="KW-0472">Membrane</keyword>
<reference evidence="9 10" key="2">
    <citation type="submission" date="2016-08" db="EMBL/GenBank/DDBJ databases">
        <title>Orenia metallireducens sp. nov. strain Z6, a Novel Metal-reducing Firmicute from the Deep Subsurface.</title>
        <authorList>
            <person name="Maxim B.I."/>
            <person name="Kenneth K."/>
            <person name="Flynn T.M."/>
            <person name="Oloughlin E.J."/>
            <person name="Locke R.A."/>
            <person name="Weber J.R."/>
            <person name="Egan S.M."/>
            <person name="Mackie R.I."/>
            <person name="Cann I.K."/>
        </authorList>
    </citation>
    <scope>NUCLEOTIDE SEQUENCE [LARGE SCALE GENOMIC DNA]</scope>
    <source>
        <strain evidence="9 10">Z6</strain>
    </source>
</reference>
<protein>
    <recommendedName>
        <fullName evidence="8">YetF C-terminal domain-containing protein</fullName>
    </recommendedName>
</protein>
<keyword evidence="3" id="KW-1003">Cell membrane</keyword>
<dbReference type="EMBL" id="LWDV01000008">
    <property type="protein sequence ID" value="OCL27215.1"/>
    <property type="molecule type" value="Genomic_DNA"/>
</dbReference>
<organism evidence="9 10">
    <name type="scientific">Orenia metallireducens</name>
    <dbReference type="NCBI Taxonomy" id="1413210"/>
    <lineage>
        <taxon>Bacteria</taxon>
        <taxon>Bacillati</taxon>
        <taxon>Bacillota</taxon>
        <taxon>Clostridia</taxon>
        <taxon>Halanaerobiales</taxon>
        <taxon>Halobacteroidaceae</taxon>
        <taxon>Orenia</taxon>
    </lineage>
</organism>
<feature type="domain" description="YetF C-terminal" evidence="8">
    <location>
        <begin position="81"/>
        <end position="149"/>
    </location>
</feature>
<evidence type="ECO:0000256" key="7">
    <source>
        <dbReference type="SAM" id="Phobius"/>
    </source>
</evidence>
<feature type="transmembrane region" description="Helical" evidence="7">
    <location>
        <begin position="7"/>
        <end position="26"/>
    </location>
</feature>
<evidence type="ECO:0000256" key="5">
    <source>
        <dbReference type="ARBA" id="ARBA00022989"/>
    </source>
</evidence>